<reference evidence="2" key="2">
    <citation type="submission" date="2010-07" db="EMBL/GenBank/DDBJ databases">
        <authorList>
            <consortium name="The Broad Institute Genome Sequencing Platform"/>
            <consortium name="Broad Institute Genome Sequencing Center for Infectious Disease"/>
            <person name="Ma L.-J."/>
            <person name="Dead R."/>
            <person name="Young S."/>
            <person name="Zeng Q."/>
            <person name="Koehrsen M."/>
            <person name="Alvarado L."/>
            <person name="Berlin A."/>
            <person name="Chapman S.B."/>
            <person name="Chen Z."/>
            <person name="Freedman E."/>
            <person name="Gellesch M."/>
            <person name="Goldberg J."/>
            <person name="Griggs A."/>
            <person name="Gujja S."/>
            <person name="Heilman E.R."/>
            <person name="Heiman D."/>
            <person name="Hepburn T."/>
            <person name="Howarth C."/>
            <person name="Jen D."/>
            <person name="Larson L."/>
            <person name="Mehta T."/>
            <person name="Neiman D."/>
            <person name="Pearson M."/>
            <person name="Roberts A."/>
            <person name="Saif S."/>
            <person name="Shea T."/>
            <person name="Shenoy N."/>
            <person name="Sisk P."/>
            <person name="Stolte C."/>
            <person name="Sykes S."/>
            <person name="Walk T."/>
            <person name="White J."/>
            <person name="Yandava C."/>
            <person name="Haas B."/>
            <person name="Nusbaum C."/>
            <person name="Birren B."/>
        </authorList>
    </citation>
    <scope>NUCLEOTIDE SEQUENCE</scope>
    <source>
        <strain evidence="2">R3-111a-1</strain>
    </source>
</reference>
<dbReference type="VEuPathDB" id="FungiDB:GGTG_11231"/>
<feature type="chain" id="PRO_5015095202" evidence="1">
    <location>
        <begin position="23"/>
        <end position="167"/>
    </location>
</feature>
<dbReference type="EMBL" id="GL385400">
    <property type="protein sequence ID" value="EJT71981.1"/>
    <property type="molecule type" value="Genomic_DNA"/>
</dbReference>
<dbReference type="HOGENOM" id="CLU_099116_0_0_1"/>
<organism evidence="2">
    <name type="scientific">Gaeumannomyces tritici (strain R3-111a-1)</name>
    <name type="common">Wheat and barley take-all root rot fungus</name>
    <name type="synonym">Gaeumannomyces graminis var. tritici</name>
    <dbReference type="NCBI Taxonomy" id="644352"/>
    <lineage>
        <taxon>Eukaryota</taxon>
        <taxon>Fungi</taxon>
        <taxon>Dikarya</taxon>
        <taxon>Ascomycota</taxon>
        <taxon>Pezizomycotina</taxon>
        <taxon>Sordariomycetes</taxon>
        <taxon>Sordariomycetidae</taxon>
        <taxon>Magnaporthales</taxon>
        <taxon>Magnaporthaceae</taxon>
        <taxon>Gaeumannomyces</taxon>
    </lineage>
</organism>
<dbReference type="GeneID" id="20351689"/>
<gene>
    <name evidence="3" type="primary">20351689</name>
    <name evidence="2" type="ORF">GGTG_11231</name>
</gene>
<reference evidence="4" key="1">
    <citation type="submission" date="2010-07" db="EMBL/GenBank/DDBJ databases">
        <title>The genome sequence of Gaeumannomyces graminis var. tritici strain R3-111a-1.</title>
        <authorList>
            <consortium name="The Broad Institute Genome Sequencing Platform"/>
            <person name="Ma L.-J."/>
            <person name="Dead R."/>
            <person name="Young S."/>
            <person name="Zeng Q."/>
            <person name="Koehrsen M."/>
            <person name="Alvarado L."/>
            <person name="Berlin A."/>
            <person name="Chapman S.B."/>
            <person name="Chen Z."/>
            <person name="Freedman E."/>
            <person name="Gellesch M."/>
            <person name="Goldberg J."/>
            <person name="Griggs A."/>
            <person name="Gujja S."/>
            <person name="Heilman E.R."/>
            <person name="Heiman D."/>
            <person name="Hepburn T."/>
            <person name="Howarth C."/>
            <person name="Jen D."/>
            <person name="Larson L."/>
            <person name="Mehta T."/>
            <person name="Neiman D."/>
            <person name="Pearson M."/>
            <person name="Roberts A."/>
            <person name="Saif S."/>
            <person name="Shea T."/>
            <person name="Shenoy N."/>
            <person name="Sisk P."/>
            <person name="Stolte C."/>
            <person name="Sykes S."/>
            <person name="Walk T."/>
            <person name="White J."/>
            <person name="Yandava C."/>
            <person name="Haas B."/>
            <person name="Nusbaum C."/>
            <person name="Birren B."/>
        </authorList>
    </citation>
    <scope>NUCLEOTIDE SEQUENCE [LARGE SCALE GENOMIC DNA]</scope>
    <source>
        <strain evidence="4">R3-111a-1</strain>
    </source>
</reference>
<dbReference type="STRING" id="644352.J3PCL1"/>
<keyword evidence="1" id="KW-0732">Signal</keyword>
<evidence type="ECO:0000256" key="1">
    <source>
        <dbReference type="SAM" id="SignalP"/>
    </source>
</evidence>
<reference evidence="3" key="4">
    <citation type="journal article" date="2015" name="G3 (Bethesda)">
        <title>Genome sequences of three phytopathogenic species of the Magnaporthaceae family of fungi.</title>
        <authorList>
            <person name="Okagaki L.H."/>
            <person name="Nunes C.C."/>
            <person name="Sailsbery J."/>
            <person name="Clay B."/>
            <person name="Brown D."/>
            <person name="John T."/>
            <person name="Oh Y."/>
            <person name="Young N."/>
            <person name="Fitzgerald M."/>
            <person name="Haas B.J."/>
            <person name="Zeng Q."/>
            <person name="Young S."/>
            <person name="Adiconis X."/>
            <person name="Fan L."/>
            <person name="Levin J.Z."/>
            <person name="Mitchell T.K."/>
            <person name="Okubara P.A."/>
            <person name="Farman M.L."/>
            <person name="Kohn L.M."/>
            <person name="Birren B."/>
            <person name="Ma L.-J."/>
            <person name="Dean R.A."/>
        </authorList>
    </citation>
    <scope>NUCLEOTIDE SEQUENCE</scope>
    <source>
        <strain evidence="3">R3-111a-1</strain>
    </source>
</reference>
<keyword evidence="4" id="KW-1185">Reference proteome</keyword>
<dbReference type="EnsemblFungi" id="EJT71981">
    <property type="protein sequence ID" value="EJT71981"/>
    <property type="gene ID" value="GGTG_11231"/>
</dbReference>
<accession>J3PCL1</accession>
<dbReference type="OrthoDB" id="4777826at2759"/>
<reference evidence="3" key="5">
    <citation type="submission" date="2018-04" db="UniProtKB">
        <authorList>
            <consortium name="EnsemblFungi"/>
        </authorList>
    </citation>
    <scope>IDENTIFICATION</scope>
    <source>
        <strain evidence="3">R3-111a-1</strain>
    </source>
</reference>
<evidence type="ECO:0000313" key="2">
    <source>
        <dbReference type="EMBL" id="EJT71981.1"/>
    </source>
</evidence>
<reference evidence="2" key="3">
    <citation type="submission" date="2010-09" db="EMBL/GenBank/DDBJ databases">
        <title>Annotation of Gaeumannomyces graminis var. tritici R3-111a-1.</title>
        <authorList>
            <consortium name="The Broad Institute Genome Sequencing Platform"/>
            <person name="Ma L.-J."/>
            <person name="Dead R."/>
            <person name="Young S.K."/>
            <person name="Zeng Q."/>
            <person name="Gargeya S."/>
            <person name="Fitzgerald M."/>
            <person name="Haas B."/>
            <person name="Abouelleil A."/>
            <person name="Alvarado L."/>
            <person name="Arachchi H.M."/>
            <person name="Berlin A."/>
            <person name="Brown A."/>
            <person name="Chapman S.B."/>
            <person name="Chen Z."/>
            <person name="Dunbar C."/>
            <person name="Freedman E."/>
            <person name="Gearin G."/>
            <person name="Gellesch M."/>
            <person name="Goldberg J."/>
            <person name="Griggs A."/>
            <person name="Gujja S."/>
            <person name="Heiman D."/>
            <person name="Howarth C."/>
            <person name="Larson L."/>
            <person name="Lui A."/>
            <person name="MacDonald P.J.P."/>
            <person name="Mehta T."/>
            <person name="Montmayeur A."/>
            <person name="Murphy C."/>
            <person name="Neiman D."/>
            <person name="Pearson M."/>
            <person name="Priest M."/>
            <person name="Roberts A."/>
            <person name="Saif S."/>
            <person name="Shea T."/>
            <person name="Shenoy N."/>
            <person name="Sisk P."/>
            <person name="Stolte C."/>
            <person name="Sykes S."/>
            <person name="Yandava C."/>
            <person name="Wortman J."/>
            <person name="Nusbaum C."/>
            <person name="Birren B."/>
        </authorList>
    </citation>
    <scope>NUCLEOTIDE SEQUENCE</scope>
    <source>
        <strain evidence="2">R3-111a-1</strain>
    </source>
</reference>
<proteinExistence type="predicted"/>
<evidence type="ECO:0000313" key="3">
    <source>
        <dbReference type="EnsemblFungi" id="EJT71981"/>
    </source>
</evidence>
<feature type="signal peptide" evidence="1">
    <location>
        <begin position="1"/>
        <end position="22"/>
    </location>
</feature>
<evidence type="ECO:0000313" key="4">
    <source>
        <dbReference type="Proteomes" id="UP000006039"/>
    </source>
</evidence>
<sequence>MPTKWDEKAMACLCTAIMGVLSTESLSQKHKDKVVSLIKSGGYPDVTWNGIRWSTTTSRDTSIMPRFEDIKADLMEAFFYLNPPTKDQQVLIVDFLRKRALPTSLFSPLEAKMPKSGTFQQDWAAPGIHEDMLRALVARGVLTSDNVNALVEEMHTYGYRFTKRALK</sequence>
<dbReference type="AlphaFoldDB" id="J3PCL1"/>
<dbReference type="Proteomes" id="UP000006039">
    <property type="component" value="Unassembled WGS sequence"/>
</dbReference>
<dbReference type="RefSeq" id="XP_009227378.1">
    <property type="nucleotide sequence ID" value="XM_009229114.1"/>
</dbReference>
<name>J3PCL1_GAET3</name>
<protein>
    <submittedName>
        <fullName evidence="2 3">Uncharacterized protein</fullName>
    </submittedName>
</protein>
<dbReference type="eggNOG" id="ENOG502RGRA">
    <property type="taxonomic scope" value="Eukaryota"/>
</dbReference>